<keyword evidence="8" id="KW-1185">Reference proteome</keyword>
<evidence type="ECO:0000313" key="8">
    <source>
        <dbReference type="Proteomes" id="UP000008386"/>
    </source>
</evidence>
<dbReference type="GeneID" id="10837272"/>
<dbReference type="NCBIfam" id="TIGR02461">
    <property type="entry name" value="osmo_MPG_phos"/>
    <property type="match status" value="1"/>
</dbReference>
<keyword evidence="2 5" id="KW-0479">Metal-binding</keyword>
<dbReference type="NCBIfam" id="TIGR01484">
    <property type="entry name" value="HAD-SF-IIB"/>
    <property type="match status" value="1"/>
</dbReference>
<dbReference type="UniPathway" id="UPA00130">
    <property type="reaction ID" value="UER00193"/>
</dbReference>
<dbReference type="GO" id="GO:0051479">
    <property type="term" value="P:mannosylglycerate biosynthetic process"/>
    <property type="evidence" value="ECO:0007669"/>
    <property type="project" value="UniProtKB-UniRule"/>
</dbReference>
<keyword evidence="3 5" id="KW-0378">Hydrolase</keyword>
<evidence type="ECO:0000256" key="2">
    <source>
        <dbReference type="ARBA" id="ARBA00022723"/>
    </source>
</evidence>
<evidence type="ECO:0000256" key="4">
    <source>
        <dbReference type="ARBA" id="ARBA00022842"/>
    </source>
</evidence>
<dbReference type="eggNOG" id="arCOG01215">
    <property type="taxonomic scope" value="Archaea"/>
</dbReference>
<dbReference type="InterPro" id="IPR006379">
    <property type="entry name" value="HAD-SF_hydro_IIB"/>
</dbReference>
<dbReference type="GO" id="GO:0050531">
    <property type="term" value="F:mannosyl-3-phosphoglycerate phosphatase activity"/>
    <property type="evidence" value="ECO:0007669"/>
    <property type="project" value="UniProtKB-UniRule"/>
</dbReference>
<dbReference type="GO" id="GO:0000287">
    <property type="term" value="F:magnesium ion binding"/>
    <property type="evidence" value="ECO:0007669"/>
    <property type="project" value="TreeGrafter"/>
</dbReference>
<dbReference type="HAMAP" id="MF_00617">
    <property type="entry name" value="MPGP_rel"/>
    <property type="match status" value="1"/>
</dbReference>
<dbReference type="PANTHER" id="PTHR10000:SF8">
    <property type="entry name" value="HAD SUPERFAMILY HYDROLASE-LIKE, TYPE 3"/>
    <property type="match status" value="1"/>
</dbReference>
<dbReference type="SFLD" id="SFLDG01140">
    <property type="entry name" value="C2.B:_Phosphomannomutase_and_P"/>
    <property type="match status" value="1"/>
</dbReference>
<dbReference type="EC" id="3.1.3.70" evidence="5 6"/>
<comment type="catalytic activity">
    <reaction evidence="5">
        <text>2-O-(alpha-D-mannosyl)-3-phosphoglycerate + H2O = (2R)-2-O-(alpha-D-mannosyl)-glycerate + phosphate</text>
        <dbReference type="Rhea" id="RHEA:19309"/>
        <dbReference type="ChEBI" id="CHEBI:15377"/>
        <dbReference type="ChEBI" id="CHEBI:43474"/>
        <dbReference type="ChEBI" id="CHEBI:57541"/>
        <dbReference type="ChEBI" id="CHEBI:57744"/>
        <dbReference type="EC" id="3.1.3.70"/>
    </reaction>
</comment>
<dbReference type="NCBIfam" id="TIGR01486">
    <property type="entry name" value="HAD-SF-IIB-MPGP"/>
    <property type="match status" value="1"/>
</dbReference>
<dbReference type="InterPro" id="IPR036412">
    <property type="entry name" value="HAD-like_sf"/>
</dbReference>
<dbReference type="Proteomes" id="UP000008386">
    <property type="component" value="Chromosome"/>
</dbReference>
<comment type="similarity">
    <text evidence="5">Belongs to the HAD-like hydrolase superfamily. MPGP family.</text>
</comment>
<dbReference type="PANTHER" id="PTHR10000">
    <property type="entry name" value="PHOSPHOSERINE PHOSPHATASE"/>
    <property type="match status" value="1"/>
</dbReference>
<dbReference type="InterPro" id="IPR033980">
    <property type="entry name" value="MPG_Pase_thermophiles"/>
</dbReference>
<dbReference type="InterPro" id="IPR006381">
    <property type="entry name" value="HAD-SF-IIB-MPGP"/>
</dbReference>
<dbReference type="HOGENOM" id="CLU_063016_0_0_2"/>
<comment type="function">
    <text evidence="5">Hydrolyzes mannosyl-3-phosphoglycerate (MPG) to form the osmolyte mannosylglycerate (MG).</text>
</comment>
<dbReference type="SUPFAM" id="SSF56784">
    <property type="entry name" value="HAD-like"/>
    <property type="match status" value="1"/>
</dbReference>
<organism evidence="7 8">
    <name type="scientific">Pyrococcus yayanosii (strain CH1 / JCM 16557)</name>
    <dbReference type="NCBI Taxonomy" id="529709"/>
    <lineage>
        <taxon>Archaea</taxon>
        <taxon>Methanobacteriati</taxon>
        <taxon>Methanobacteriota</taxon>
        <taxon>Thermococci</taxon>
        <taxon>Thermococcales</taxon>
        <taxon>Thermococcaceae</taxon>
        <taxon>Pyrococcus</taxon>
    </lineage>
</organism>
<dbReference type="SFLD" id="SFLDG01142">
    <property type="entry name" value="C2.B.2:_Mannosyl-3-phosphoglyc"/>
    <property type="match status" value="1"/>
</dbReference>
<gene>
    <name evidence="5" type="primary">mngB</name>
    <name evidence="7" type="ordered locus">PYCH_06960</name>
</gene>
<dbReference type="Pfam" id="PF08282">
    <property type="entry name" value="Hydrolase_3"/>
    <property type="match status" value="2"/>
</dbReference>
<evidence type="ECO:0000256" key="3">
    <source>
        <dbReference type="ARBA" id="ARBA00022801"/>
    </source>
</evidence>
<dbReference type="GO" id="GO:0005829">
    <property type="term" value="C:cytosol"/>
    <property type="evidence" value="ECO:0007669"/>
    <property type="project" value="TreeGrafter"/>
</dbReference>
<accession>F8AIL7</accession>
<dbReference type="AlphaFoldDB" id="F8AIL7"/>
<keyword evidence="4 5" id="KW-0460">Magnesium</keyword>
<comment type="subcellular location">
    <subcellularLocation>
        <location evidence="5">Cytoplasm</location>
    </subcellularLocation>
</comment>
<dbReference type="SFLD" id="SFLDS00003">
    <property type="entry name" value="Haloacid_Dehalogenase"/>
    <property type="match status" value="1"/>
</dbReference>
<name>F8AIL7_PYRYC</name>
<reference evidence="7 8" key="1">
    <citation type="journal article" date="2011" name="J. Bacteriol.">
        <title>Complete genome sequence of the obligate piezophilic hyperthermophilic archaeon Pyrococcus yayanosii CH1.</title>
        <authorList>
            <person name="Jun X."/>
            <person name="Lupeng L."/>
            <person name="Minjuan X."/>
            <person name="Oger P."/>
            <person name="Fengping W."/>
            <person name="Jebbar M."/>
            <person name="Xiang X."/>
        </authorList>
    </citation>
    <scope>NUCLEOTIDE SEQUENCE [LARGE SCALE GENOMIC DNA]</scope>
    <source>
        <strain evidence="8">CH1 / JCM 16557</strain>
    </source>
</reference>
<feature type="active site" description="Nucleophile" evidence="5">
    <location>
        <position position="7"/>
    </location>
</feature>
<dbReference type="Gene3D" id="3.30.980.20">
    <property type="entry name" value="Putative mannosyl-3-phosphoglycerate phosphatase, domain 2"/>
    <property type="match status" value="1"/>
</dbReference>
<dbReference type="OrthoDB" id="120822at2157"/>
<feature type="binding site" evidence="5">
    <location>
        <position position="7"/>
    </location>
    <ligand>
        <name>Mg(2+)</name>
        <dbReference type="ChEBI" id="CHEBI:18420"/>
    </ligand>
</feature>
<dbReference type="RefSeq" id="WP_013905441.1">
    <property type="nucleotide sequence ID" value="NC_015680.1"/>
</dbReference>
<dbReference type="CDD" id="cd07507">
    <property type="entry name" value="HAD_Pase"/>
    <property type="match status" value="1"/>
</dbReference>
<evidence type="ECO:0000313" key="7">
    <source>
        <dbReference type="EMBL" id="AEH24384.1"/>
    </source>
</evidence>
<comment type="pathway">
    <text evidence="5">Carbohydrate biosynthesis; 2-(alpha-D-mannosyl)-D-glycerate biosynthesis; 2-(alpha-D-mannosyl)-D-glycerate from GDP-alpha-D-mannose (MPG route): step 2/2.</text>
</comment>
<sequence>MRAIFLDLDKTLIGDDYSPELARPVVKALKRKGFIIVFNTSKTRAEVEYYRQALGVEDPFIVENGSAIFIPKDYFPFPVEGREKGEYIVIELGMRYETIREALDEIAQEYGLKYYGNSTIEEVVAFTGLPRDLAKLAVKREYSETVFRWTRDGWAELLKARGLKVTRGSRFHTVTGNTDKGSAARVLLDLYLKVGPVESWAVGDGENDLPMFDVVDRAFIVGDLRHSKAKNIPSIEKLLEVIG</sequence>
<dbReference type="InterPro" id="IPR023214">
    <property type="entry name" value="HAD_sf"/>
</dbReference>
<keyword evidence="1 5" id="KW-0963">Cytoplasm</keyword>
<proteinExistence type="inferred from homology"/>
<evidence type="ECO:0000256" key="5">
    <source>
        <dbReference type="HAMAP-Rule" id="MF_00617"/>
    </source>
</evidence>
<dbReference type="EMBL" id="CP002779">
    <property type="protein sequence ID" value="AEH24384.1"/>
    <property type="molecule type" value="Genomic_DNA"/>
</dbReference>
<evidence type="ECO:0000256" key="1">
    <source>
        <dbReference type="ARBA" id="ARBA00022490"/>
    </source>
</evidence>
<feature type="binding site" evidence="5">
    <location>
        <position position="9"/>
    </location>
    <ligand>
        <name>Mg(2+)</name>
        <dbReference type="ChEBI" id="CHEBI:18420"/>
    </ligand>
</feature>
<dbReference type="KEGG" id="pya:PYCH_06960"/>
<feature type="binding site" evidence="5">
    <location>
        <position position="169"/>
    </location>
    <ligand>
        <name>Mg(2+)</name>
        <dbReference type="ChEBI" id="CHEBI:18420"/>
    </ligand>
</feature>
<comment type="cofactor">
    <cofactor evidence="5">
        <name>Mg(2+)</name>
        <dbReference type="ChEBI" id="CHEBI:18420"/>
    </cofactor>
</comment>
<feature type="binding site" evidence="5">
    <location>
        <position position="204"/>
    </location>
    <ligand>
        <name>Mg(2+)</name>
        <dbReference type="ChEBI" id="CHEBI:18420"/>
    </ligand>
</feature>
<protein>
    <recommendedName>
        <fullName evidence="5 6">Mannosyl-3-phosphoglycerate phosphatase</fullName>
        <shortName evidence="5">MPGP</shortName>
        <ecNumber evidence="5 6">3.1.3.70</ecNumber>
    </recommendedName>
</protein>
<dbReference type="STRING" id="529709.PYCH_06960"/>
<dbReference type="InterPro" id="IPR012815">
    <property type="entry name" value="MPG_Pase"/>
</dbReference>
<dbReference type="Gene3D" id="3.40.50.1000">
    <property type="entry name" value="HAD superfamily/HAD-like"/>
    <property type="match status" value="1"/>
</dbReference>
<evidence type="ECO:0000256" key="6">
    <source>
        <dbReference type="NCBIfam" id="TIGR02461"/>
    </source>
</evidence>